<proteinExistence type="predicted"/>
<name>A0A1I7CMR6_9RHOB</name>
<dbReference type="EMBL" id="FPAW01000018">
    <property type="protein sequence ID" value="SFU00736.1"/>
    <property type="molecule type" value="Genomic_DNA"/>
</dbReference>
<protein>
    <recommendedName>
        <fullName evidence="1">4Fe-4S ferredoxin-type domain-containing protein</fullName>
    </recommendedName>
</protein>
<dbReference type="eggNOG" id="COG1600">
    <property type="taxonomic scope" value="Bacteria"/>
</dbReference>
<dbReference type="AlphaFoldDB" id="A0A1I7CMR6"/>
<dbReference type="Proteomes" id="UP000182466">
    <property type="component" value="Unassembled WGS sequence"/>
</dbReference>
<evidence type="ECO:0000313" key="2">
    <source>
        <dbReference type="EMBL" id="SFU00736.1"/>
    </source>
</evidence>
<organism evidence="2 3">
    <name type="scientific">Sedimentitalea nanhaiensis</name>
    <dbReference type="NCBI Taxonomy" id="999627"/>
    <lineage>
        <taxon>Bacteria</taxon>
        <taxon>Pseudomonadati</taxon>
        <taxon>Pseudomonadota</taxon>
        <taxon>Alphaproteobacteria</taxon>
        <taxon>Rhodobacterales</taxon>
        <taxon>Paracoccaceae</taxon>
        <taxon>Sedimentitalea</taxon>
    </lineage>
</organism>
<keyword evidence="3" id="KW-1185">Reference proteome</keyword>
<dbReference type="STRING" id="999627.SAMN05216236_1188"/>
<reference evidence="2 3" key="1">
    <citation type="submission" date="2016-10" db="EMBL/GenBank/DDBJ databases">
        <authorList>
            <person name="de Groot N.N."/>
        </authorList>
    </citation>
    <scope>NUCLEOTIDE SEQUENCE [LARGE SCALE GENOMIC DNA]</scope>
    <source>
        <strain evidence="2 3">CGMCC 1.10959</strain>
    </source>
</reference>
<dbReference type="InterPro" id="IPR017896">
    <property type="entry name" value="4Fe4S_Fe-S-bd"/>
</dbReference>
<feature type="domain" description="4Fe-4S ferredoxin-type" evidence="1">
    <location>
        <begin position="144"/>
        <end position="176"/>
    </location>
</feature>
<dbReference type="PROSITE" id="PS51379">
    <property type="entry name" value="4FE4S_FER_2"/>
    <property type="match status" value="1"/>
</dbReference>
<sequence>MSQLSGPMSQDFHTRICLAASAAGLLPMGALHPHRVAARGLDHGTLVLLGTGSGFWTAFQTSPEFRDGAPDPVDRWSRRIVDTLAERFGATALYPFGGPPYLPFIDWAEKSGRAHPSPTGMLVHNRVGLMISYRGALHFSDCFDIPDADQPAPCKTCDRLPCTTACPVGALSATAPYDVAACHAYLDTAAGRDCLDNGCAARRACPVSAGAARSPAQSALHMKAFHPK</sequence>
<accession>A0A1I7CMR6</accession>
<evidence type="ECO:0000313" key="3">
    <source>
        <dbReference type="Proteomes" id="UP000182466"/>
    </source>
</evidence>
<gene>
    <name evidence="2" type="ORF">SAMN05216236_1188</name>
</gene>
<dbReference type="RefSeq" id="WP_036050044.1">
    <property type="nucleotide sequence ID" value="NZ_FPAW01000018.1"/>
</dbReference>
<evidence type="ECO:0000259" key="1">
    <source>
        <dbReference type="PROSITE" id="PS51379"/>
    </source>
</evidence>